<dbReference type="SMART" id="SM01115">
    <property type="entry name" value="cwf21"/>
    <property type="match status" value="1"/>
</dbReference>
<keyword evidence="10" id="KW-1185">Reference proteome</keyword>
<feature type="region of interest" description="Disordered" evidence="7">
    <location>
        <begin position="1"/>
        <end position="20"/>
    </location>
</feature>
<dbReference type="CDD" id="cd21372">
    <property type="entry name" value="cwf21_CWC21-like"/>
    <property type="match status" value="1"/>
</dbReference>
<feature type="compositionally biased region" description="Basic and acidic residues" evidence="7">
    <location>
        <begin position="325"/>
        <end position="336"/>
    </location>
</feature>
<feature type="compositionally biased region" description="Basic and acidic residues" evidence="7">
    <location>
        <begin position="418"/>
        <end position="459"/>
    </location>
</feature>
<comment type="subcellular location">
    <subcellularLocation>
        <location evidence="1">Nucleus</location>
    </subcellularLocation>
</comment>
<reference evidence="9" key="1">
    <citation type="submission" date="2021-03" db="EMBL/GenBank/DDBJ databases">
        <authorList>
            <person name="Li Z."/>
            <person name="Yang C."/>
        </authorList>
    </citation>
    <scope>NUCLEOTIDE SEQUENCE</scope>
    <source>
        <strain evidence="9">Dzin_1.0</strain>
        <tissue evidence="9">Leaf</tissue>
    </source>
</reference>
<keyword evidence="3" id="KW-0507">mRNA processing</keyword>
<dbReference type="PANTHER" id="PTHR36562:SF5">
    <property type="entry name" value="SERINE_ARGININE REPETITIVE MATRIX 2"/>
    <property type="match status" value="1"/>
</dbReference>
<feature type="compositionally biased region" description="Low complexity" evidence="7">
    <location>
        <begin position="29"/>
        <end position="44"/>
    </location>
</feature>
<feature type="region of interest" description="Disordered" evidence="7">
    <location>
        <begin position="29"/>
        <end position="57"/>
    </location>
</feature>
<keyword evidence="5" id="KW-0508">mRNA splicing</keyword>
<reference evidence="9" key="2">
    <citation type="journal article" date="2022" name="Hortic Res">
        <title>The genome of Dioscorea zingiberensis sheds light on the biosynthesis, origin and evolution of the medicinally important diosgenin saponins.</title>
        <authorList>
            <person name="Li Y."/>
            <person name="Tan C."/>
            <person name="Li Z."/>
            <person name="Guo J."/>
            <person name="Li S."/>
            <person name="Chen X."/>
            <person name="Wang C."/>
            <person name="Dai X."/>
            <person name="Yang H."/>
            <person name="Song W."/>
            <person name="Hou L."/>
            <person name="Xu J."/>
            <person name="Tong Z."/>
            <person name="Xu A."/>
            <person name="Yuan X."/>
            <person name="Wang W."/>
            <person name="Yang Q."/>
            <person name="Chen L."/>
            <person name="Sun Z."/>
            <person name="Wang K."/>
            <person name="Pan B."/>
            <person name="Chen J."/>
            <person name="Bao Y."/>
            <person name="Liu F."/>
            <person name="Qi X."/>
            <person name="Gang D.R."/>
            <person name="Wen J."/>
            <person name="Li J."/>
        </authorList>
    </citation>
    <scope>NUCLEOTIDE SEQUENCE</scope>
    <source>
        <strain evidence="9">Dzin_1.0</strain>
    </source>
</reference>
<feature type="compositionally biased region" description="Basic and acidic residues" evidence="7">
    <location>
        <begin position="469"/>
        <end position="498"/>
    </location>
</feature>
<evidence type="ECO:0000256" key="6">
    <source>
        <dbReference type="ARBA" id="ARBA00023242"/>
    </source>
</evidence>
<feature type="domain" description="CWF21" evidence="8">
    <location>
        <begin position="56"/>
        <end position="101"/>
    </location>
</feature>
<dbReference type="AlphaFoldDB" id="A0A9D5HDA2"/>
<sequence>MYNGIGLQTPRGSGTNGYIQSNKFFVKPKATSTALPPPSSSSFPDHGSKKANKDLLEHDRKRQIELRLIVLQETLADQGYTQSEISEKLQEARAALEAAPHDNPPDKRISDTQTHQIAARKEKQLETFRAALGIKDGDESPKQDTEEQKHLGKSIGLETEESGGEKDNQQKVHNLTDQKQEHDDRDWDGRKNGKAKEEHRIKNVPNDKHREKKINEVECSKMDESKRRHVKDIKEERLKDVSASESGEDDENDKMKHSRGTRELDSHYNAKIKSSRKRRHDSDDSESVSDDSEADKRGTNKHYDVKKKKDDLGTVHVKKSTKNKKIPEKSRRHDSEDSSSDADGSESHSSSSTSDSDSSSSSGYKRVDARNVKQQKSVVEKLLCSVISRRNDLDDRKKGQISSDLRLGDHSSPLKKSGKNDQVESRKDRKAADDYDSRDEQRKRKIEDDGRNDVRDLERTSSGLGKLGKMKDNLEAKKERESRDQRIHYESERGSEER</sequence>
<evidence type="ECO:0000256" key="4">
    <source>
        <dbReference type="ARBA" id="ARBA00022728"/>
    </source>
</evidence>
<feature type="compositionally biased region" description="Low complexity" evidence="7">
    <location>
        <begin position="347"/>
        <end position="363"/>
    </location>
</feature>
<keyword evidence="6" id="KW-0539">Nucleus</keyword>
<keyword evidence="4" id="KW-0747">Spliceosome</keyword>
<evidence type="ECO:0000313" key="9">
    <source>
        <dbReference type="EMBL" id="KAJ0972319.1"/>
    </source>
</evidence>
<name>A0A9D5HDA2_9LILI</name>
<feature type="compositionally biased region" description="Basic and acidic residues" evidence="7">
    <location>
        <begin position="163"/>
        <end position="242"/>
    </location>
</feature>
<feature type="compositionally biased region" description="Basic and acidic residues" evidence="7">
    <location>
        <begin position="46"/>
        <end position="57"/>
    </location>
</feature>
<dbReference type="Pfam" id="PF08312">
    <property type="entry name" value="cwf21"/>
    <property type="match status" value="1"/>
</dbReference>
<evidence type="ECO:0000256" key="1">
    <source>
        <dbReference type="ARBA" id="ARBA00004123"/>
    </source>
</evidence>
<dbReference type="EMBL" id="JAGGNH010000005">
    <property type="protein sequence ID" value="KAJ0972319.1"/>
    <property type="molecule type" value="Genomic_DNA"/>
</dbReference>
<evidence type="ECO:0000256" key="5">
    <source>
        <dbReference type="ARBA" id="ARBA00023187"/>
    </source>
</evidence>
<dbReference type="Gene3D" id="6.10.140.420">
    <property type="match status" value="1"/>
</dbReference>
<feature type="compositionally biased region" description="Polar residues" evidence="7">
    <location>
        <begin position="10"/>
        <end position="20"/>
    </location>
</feature>
<evidence type="ECO:0000313" key="10">
    <source>
        <dbReference type="Proteomes" id="UP001085076"/>
    </source>
</evidence>
<dbReference type="InterPro" id="IPR013170">
    <property type="entry name" value="mRNA_splic_Cwf21_dom"/>
</dbReference>
<comment type="similarity">
    <text evidence="2">Belongs to the CWC21 family.</text>
</comment>
<dbReference type="PANTHER" id="PTHR36562">
    <property type="entry name" value="SERINE/ARGININE REPETITIVE MATRIX 2"/>
    <property type="match status" value="1"/>
</dbReference>
<feature type="compositionally biased region" description="Basic and acidic residues" evidence="7">
    <location>
        <begin position="99"/>
        <end position="110"/>
    </location>
</feature>
<accession>A0A9D5HDA2</accession>
<evidence type="ECO:0000256" key="7">
    <source>
        <dbReference type="SAM" id="MobiDB-lite"/>
    </source>
</evidence>
<evidence type="ECO:0000256" key="2">
    <source>
        <dbReference type="ARBA" id="ARBA00005954"/>
    </source>
</evidence>
<feature type="compositionally biased region" description="Basic and acidic residues" evidence="7">
    <location>
        <begin position="389"/>
        <end position="398"/>
    </location>
</feature>
<feature type="compositionally biased region" description="Acidic residues" evidence="7">
    <location>
        <begin position="283"/>
        <end position="293"/>
    </location>
</feature>
<comment type="caution">
    <text evidence="9">The sequence shown here is derived from an EMBL/GenBank/DDBJ whole genome shotgun (WGS) entry which is preliminary data.</text>
</comment>
<proteinExistence type="inferred from homology"/>
<feature type="compositionally biased region" description="Basic and acidic residues" evidence="7">
    <location>
        <begin position="294"/>
        <end position="313"/>
    </location>
</feature>
<dbReference type="GO" id="GO:0008380">
    <property type="term" value="P:RNA splicing"/>
    <property type="evidence" value="ECO:0007669"/>
    <property type="project" value="UniProtKB-KW"/>
</dbReference>
<dbReference type="Proteomes" id="UP001085076">
    <property type="component" value="Miscellaneous, Linkage group lg05"/>
</dbReference>
<dbReference type="InterPro" id="IPR051372">
    <property type="entry name" value="CWC21"/>
</dbReference>
<dbReference type="OrthoDB" id="10267305at2759"/>
<dbReference type="GO" id="GO:0005681">
    <property type="term" value="C:spliceosomal complex"/>
    <property type="evidence" value="ECO:0007669"/>
    <property type="project" value="UniProtKB-KW"/>
</dbReference>
<organism evidence="9 10">
    <name type="scientific">Dioscorea zingiberensis</name>
    <dbReference type="NCBI Taxonomy" id="325984"/>
    <lineage>
        <taxon>Eukaryota</taxon>
        <taxon>Viridiplantae</taxon>
        <taxon>Streptophyta</taxon>
        <taxon>Embryophyta</taxon>
        <taxon>Tracheophyta</taxon>
        <taxon>Spermatophyta</taxon>
        <taxon>Magnoliopsida</taxon>
        <taxon>Liliopsida</taxon>
        <taxon>Dioscoreales</taxon>
        <taxon>Dioscoreaceae</taxon>
        <taxon>Dioscorea</taxon>
    </lineage>
</organism>
<evidence type="ECO:0000256" key="3">
    <source>
        <dbReference type="ARBA" id="ARBA00022664"/>
    </source>
</evidence>
<evidence type="ECO:0000259" key="8">
    <source>
        <dbReference type="SMART" id="SM01115"/>
    </source>
</evidence>
<dbReference type="GO" id="GO:0006397">
    <property type="term" value="P:mRNA processing"/>
    <property type="evidence" value="ECO:0007669"/>
    <property type="project" value="UniProtKB-KW"/>
</dbReference>
<feature type="region of interest" description="Disordered" evidence="7">
    <location>
        <begin position="91"/>
        <end position="498"/>
    </location>
</feature>
<feature type="compositionally biased region" description="Basic and acidic residues" evidence="7">
    <location>
        <begin position="135"/>
        <end position="150"/>
    </location>
</feature>
<gene>
    <name evidence="9" type="ORF">J5N97_020278</name>
</gene>
<protein>
    <recommendedName>
        <fullName evidence="8">CWF21 domain-containing protein</fullName>
    </recommendedName>
</protein>